<accession>A0ABN7WSK5</accession>
<name>A0ABN7WSK5_GIGMA</name>
<dbReference type="EMBL" id="CAJVQB010061173">
    <property type="protein sequence ID" value="CAG8839755.1"/>
    <property type="molecule type" value="Genomic_DNA"/>
</dbReference>
<gene>
    <name evidence="1" type="ORF">GMARGA_LOCUS34586</name>
</gene>
<proteinExistence type="predicted"/>
<keyword evidence="2" id="KW-1185">Reference proteome</keyword>
<reference evidence="1 2" key="1">
    <citation type="submission" date="2021-06" db="EMBL/GenBank/DDBJ databases">
        <authorList>
            <person name="Kallberg Y."/>
            <person name="Tangrot J."/>
            <person name="Rosling A."/>
        </authorList>
    </citation>
    <scope>NUCLEOTIDE SEQUENCE [LARGE SCALE GENOMIC DNA]</scope>
    <source>
        <strain evidence="1 2">120-4 pot B 10/14</strain>
    </source>
</reference>
<comment type="caution">
    <text evidence="1">The sequence shown here is derived from an EMBL/GenBank/DDBJ whole genome shotgun (WGS) entry which is preliminary data.</text>
</comment>
<sequence>MNMQVCTIPTLYTTMNIDDDAKEHTAKKMKTMIALMAEALQMLPFKDNNKKNLENLEESSV</sequence>
<organism evidence="1 2">
    <name type="scientific">Gigaspora margarita</name>
    <dbReference type="NCBI Taxonomy" id="4874"/>
    <lineage>
        <taxon>Eukaryota</taxon>
        <taxon>Fungi</taxon>
        <taxon>Fungi incertae sedis</taxon>
        <taxon>Mucoromycota</taxon>
        <taxon>Glomeromycotina</taxon>
        <taxon>Glomeromycetes</taxon>
        <taxon>Diversisporales</taxon>
        <taxon>Gigasporaceae</taxon>
        <taxon>Gigaspora</taxon>
    </lineage>
</organism>
<evidence type="ECO:0000313" key="2">
    <source>
        <dbReference type="Proteomes" id="UP000789901"/>
    </source>
</evidence>
<evidence type="ECO:0000313" key="1">
    <source>
        <dbReference type="EMBL" id="CAG8839755.1"/>
    </source>
</evidence>
<dbReference type="Proteomes" id="UP000789901">
    <property type="component" value="Unassembled WGS sequence"/>
</dbReference>
<protein>
    <submittedName>
        <fullName evidence="1">33540_t:CDS:1</fullName>
    </submittedName>
</protein>
<feature type="non-terminal residue" evidence="1">
    <location>
        <position position="61"/>
    </location>
</feature>